<dbReference type="SUPFAM" id="SSF51445">
    <property type="entry name" value="(Trans)glycosidases"/>
    <property type="match status" value="1"/>
</dbReference>
<evidence type="ECO:0000259" key="7">
    <source>
        <dbReference type="Pfam" id="PF00933"/>
    </source>
</evidence>
<keyword evidence="6 9" id="KW-0326">Glycosidase</keyword>
<dbReference type="Gene3D" id="3.20.20.300">
    <property type="entry name" value="Glycoside hydrolase, family 3, N-terminal domain"/>
    <property type="match status" value="1"/>
</dbReference>
<feature type="domain" description="Glycoside hydrolase family 3 N-terminal" evidence="7">
    <location>
        <begin position="113"/>
        <end position="458"/>
    </location>
</feature>
<dbReference type="AlphaFoldDB" id="W5XAT9"/>
<dbReference type="PRINTS" id="PR00133">
    <property type="entry name" value="GLHYDRLASE3"/>
</dbReference>
<feature type="domain" description="Glycoside hydrolase family 3 C-terminal" evidence="8">
    <location>
        <begin position="497"/>
        <end position="738"/>
    </location>
</feature>
<evidence type="ECO:0000256" key="4">
    <source>
        <dbReference type="ARBA" id="ARBA00022729"/>
    </source>
</evidence>
<protein>
    <recommendedName>
        <fullName evidence="3">beta-glucosidase</fullName>
        <ecNumber evidence="3">3.2.1.21</ecNumber>
    </recommendedName>
</protein>
<dbReference type="Pfam" id="PF00933">
    <property type="entry name" value="Glyco_hydro_3"/>
    <property type="match status" value="1"/>
</dbReference>
<dbReference type="InterPro" id="IPR001764">
    <property type="entry name" value="Glyco_hydro_3_N"/>
</dbReference>
<evidence type="ECO:0000313" key="9">
    <source>
        <dbReference type="EMBL" id="AHI07415.1"/>
    </source>
</evidence>
<dbReference type="InterPro" id="IPR036881">
    <property type="entry name" value="Glyco_hydro_3_C_sf"/>
</dbReference>
<dbReference type="InterPro" id="IPR017853">
    <property type="entry name" value="GH"/>
</dbReference>
<dbReference type="GO" id="GO:0008422">
    <property type="term" value="F:beta-glucosidase activity"/>
    <property type="evidence" value="ECO:0007669"/>
    <property type="project" value="UniProtKB-EC"/>
</dbReference>
<dbReference type="Gene3D" id="3.40.50.1700">
    <property type="entry name" value="Glycoside hydrolase family 3 C-terminal domain"/>
    <property type="match status" value="1"/>
</dbReference>
<dbReference type="EMBL" id="KF777105">
    <property type="protein sequence ID" value="AHI07415.1"/>
    <property type="molecule type" value="Genomic_DNA"/>
</dbReference>
<evidence type="ECO:0000256" key="2">
    <source>
        <dbReference type="ARBA" id="ARBA00005336"/>
    </source>
</evidence>
<evidence type="ECO:0000256" key="5">
    <source>
        <dbReference type="ARBA" id="ARBA00022801"/>
    </source>
</evidence>
<proteinExistence type="inferred from homology"/>
<organism evidence="9">
    <name type="scientific">uncultured microorganism</name>
    <dbReference type="NCBI Taxonomy" id="358574"/>
    <lineage>
        <taxon>unclassified sequences</taxon>
        <taxon>environmental samples</taxon>
    </lineage>
</organism>
<evidence type="ECO:0000256" key="1">
    <source>
        <dbReference type="ARBA" id="ARBA00000448"/>
    </source>
</evidence>
<keyword evidence="5 9" id="KW-0378">Hydrolase</keyword>
<keyword evidence="4" id="KW-0732">Signal</keyword>
<dbReference type="PANTHER" id="PTHR30620">
    <property type="entry name" value="PERIPLASMIC BETA-GLUCOSIDASE-RELATED"/>
    <property type="match status" value="1"/>
</dbReference>
<evidence type="ECO:0000259" key="8">
    <source>
        <dbReference type="Pfam" id="PF01915"/>
    </source>
</evidence>
<evidence type="ECO:0000256" key="3">
    <source>
        <dbReference type="ARBA" id="ARBA00012744"/>
    </source>
</evidence>
<dbReference type="SUPFAM" id="SSF52279">
    <property type="entry name" value="Beta-D-glucan exohydrolase, C-terminal domain"/>
    <property type="match status" value="1"/>
</dbReference>
<name>W5XAT9_9ZZZZ</name>
<dbReference type="Pfam" id="PF01915">
    <property type="entry name" value="Glyco_hydro_3_C"/>
    <property type="match status" value="1"/>
</dbReference>
<accession>W5XAT9</accession>
<dbReference type="GO" id="GO:0009251">
    <property type="term" value="P:glucan catabolic process"/>
    <property type="evidence" value="ECO:0007669"/>
    <property type="project" value="TreeGrafter"/>
</dbReference>
<reference evidence="9" key="1">
    <citation type="submission" date="2013-10" db="EMBL/GenBank/DDBJ databases">
        <authorList>
            <person name="Mai Z."/>
        </authorList>
    </citation>
    <scope>NUCLEOTIDE SEQUENCE</scope>
</reference>
<comment type="similarity">
    <text evidence="2">Belongs to the glycosyl hydrolase 3 family.</text>
</comment>
<dbReference type="InterPro" id="IPR051915">
    <property type="entry name" value="Cellulose_Degrad_GH3"/>
</dbReference>
<dbReference type="EC" id="3.2.1.21" evidence="3"/>
<dbReference type="InterPro" id="IPR002772">
    <property type="entry name" value="Glyco_hydro_3_C"/>
</dbReference>
<dbReference type="PROSITE" id="PS51257">
    <property type="entry name" value="PROKAR_LIPOPROTEIN"/>
    <property type="match status" value="1"/>
</dbReference>
<dbReference type="PANTHER" id="PTHR30620:SF16">
    <property type="entry name" value="LYSOSOMAL BETA GLUCOSIDASE"/>
    <property type="match status" value="1"/>
</dbReference>
<sequence>MKKKINILITILITLFLISGCGPKYSTTDKGNYILVQNEDGQTLGYSTSSGVALLEDGGYAFKDLNKNGELDPYEDWRLSYDERAKDLSSKMSIEQIAGLMLYSAHQAVSESEPTDDQKDFLVNDNLRHVLVTSVASPEIAAQWSNNVQALVEGIGLGIPANNSSDPRNGTTADAEFNAGAGGAISMWPTSLGMAATFDPSLVENFGDIASKEYRALGITTALSPQIDLATEPRWSRFSGTFGENSDLDADMARAYADGFQTSYGEMEISEGWGYNSVNAMVKHWPSGGPEEGGRDGHYSYGKYAVYPGNNFEEHLKPFTEGAFNLNGKTGSASAVMPYYTISYNQDQVTGENVGNSYSEYIINDLLRGKYGYDGVVCTDWMVTADNTGVDSFSGKCWGTELLTVAERHYKILMAGVDQFGGNNDSDPVIEAYNMMVESEGEEWARNRFEQSAVRLLRNIFRVGLFENPYLDVENTVEVVGNPDFMAAGYEAQLKSIVMLKNAKNTLPLKEQATVYIPQKYFPAQGGMFGFGQTTEAKWDYPFNIEIIKKYVNVTDNPEEADYALVYIDSPSSGNGYSTDDVNKGGNGYVPISLQYGDYTATYARGVSIAGGDPKEDFTNRSYKGKTVTTSNAADLDLVLNTKKEMGEKPVIVVVNVSKPMIFAEFEDKADAILVSFGVQDQAIMDVLSGKAEPSGLLPFQMPANMKTVEEQYEDVPHDMECYVDSEGNTYDFGYGMNWSGVIQDARTEEYAYK</sequence>
<evidence type="ECO:0000256" key="6">
    <source>
        <dbReference type="ARBA" id="ARBA00023295"/>
    </source>
</evidence>
<dbReference type="InterPro" id="IPR036962">
    <property type="entry name" value="Glyco_hydro_3_N_sf"/>
</dbReference>
<comment type="catalytic activity">
    <reaction evidence="1">
        <text>Hydrolysis of terminal, non-reducing beta-D-glucosyl residues with release of beta-D-glucose.</text>
        <dbReference type="EC" id="3.2.1.21"/>
    </reaction>
</comment>